<evidence type="ECO:0000256" key="1">
    <source>
        <dbReference type="SAM" id="MobiDB-lite"/>
    </source>
</evidence>
<organism evidence="2 3">
    <name type="scientific">Ficus carica</name>
    <name type="common">Common fig</name>
    <dbReference type="NCBI Taxonomy" id="3494"/>
    <lineage>
        <taxon>Eukaryota</taxon>
        <taxon>Viridiplantae</taxon>
        <taxon>Streptophyta</taxon>
        <taxon>Embryophyta</taxon>
        <taxon>Tracheophyta</taxon>
        <taxon>Spermatophyta</taxon>
        <taxon>Magnoliopsida</taxon>
        <taxon>eudicotyledons</taxon>
        <taxon>Gunneridae</taxon>
        <taxon>Pentapetalae</taxon>
        <taxon>rosids</taxon>
        <taxon>fabids</taxon>
        <taxon>Rosales</taxon>
        <taxon>Moraceae</taxon>
        <taxon>Ficeae</taxon>
        <taxon>Ficus</taxon>
    </lineage>
</organism>
<feature type="region of interest" description="Disordered" evidence="1">
    <location>
        <begin position="94"/>
        <end position="115"/>
    </location>
</feature>
<comment type="caution">
    <text evidence="2">The sequence shown here is derived from an EMBL/GenBank/DDBJ whole genome shotgun (WGS) entry which is preliminary data.</text>
</comment>
<accession>A0AA88E5V1</accession>
<name>A0AA88E5V1_FICCA</name>
<evidence type="ECO:0000313" key="2">
    <source>
        <dbReference type="EMBL" id="GMN66526.1"/>
    </source>
</evidence>
<protein>
    <submittedName>
        <fullName evidence="2">Uncharacterized protein</fullName>
    </submittedName>
</protein>
<sequence length="115" mass="12574">MLSGKLLYSKENAGKAVISRVDAWSRAHKKKNSEPVNALAAEVIEKLEEVEHATPLPSTNIKEDALTRVLEKYGKVLEQLIHMNGLVELLMKNQSSSDKSGSEANAHAPVPMVTI</sequence>
<dbReference type="Proteomes" id="UP001187192">
    <property type="component" value="Unassembled WGS sequence"/>
</dbReference>
<dbReference type="EMBL" id="BTGU01000334">
    <property type="protein sequence ID" value="GMN66526.1"/>
    <property type="molecule type" value="Genomic_DNA"/>
</dbReference>
<dbReference type="AlphaFoldDB" id="A0AA88E5V1"/>
<reference evidence="2" key="1">
    <citation type="submission" date="2023-07" db="EMBL/GenBank/DDBJ databases">
        <title>draft genome sequence of fig (Ficus carica).</title>
        <authorList>
            <person name="Takahashi T."/>
            <person name="Nishimura K."/>
        </authorList>
    </citation>
    <scope>NUCLEOTIDE SEQUENCE</scope>
</reference>
<keyword evidence="3" id="KW-1185">Reference proteome</keyword>
<evidence type="ECO:0000313" key="3">
    <source>
        <dbReference type="Proteomes" id="UP001187192"/>
    </source>
</evidence>
<proteinExistence type="predicted"/>
<feature type="compositionally biased region" description="Polar residues" evidence="1">
    <location>
        <begin position="94"/>
        <end position="103"/>
    </location>
</feature>
<gene>
    <name evidence="2" type="ORF">TIFTF001_035591</name>
</gene>